<feature type="domain" description="Mechanosensitive ion channel transmembrane helices 2/3" evidence="9">
    <location>
        <begin position="74"/>
        <end position="114"/>
    </location>
</feature>
<keyword evidence="3" id="KW-1003">Cell membrane</keyword>
<feature type="transmembrane region" description="Helical" evidence="7">
    <location>
        <begin position="27"/>
        <end position="50"/>
    </location>
</feature>
<dbReference type="PANTHER" id="PTHR30460">
    <property type="entry name" value="MODERATE CONDUCTANCE MECHANOSENSITIVE CHANNEL YBIO"/>
    <property type="match status" value="1"/>
</dbReference>
<dbReference type="InterPro" id="IPR010920">
    <property type="entry name" value="LSM_dom_sf"/>
</dbReference>
<evidence type="ECO:0000256" key="5">
    <source>
        <dbReference type="ARBA" id="ARBA00022989"/>
    </source>
</evidence>
<dbReference type="HOGENOM" id="CLU_037945_8_2_14"/>
<evidence type="ECO:0000259" key="9">
    <source>
        <dbReference type="Pfam" id="PF21088"/>
    </source>
</evidence>
<dbReference type="OrthoDB" id="9809206at2"/>
<dbReference type="GO" id="GO:0008381">
    <property type="term" value="F:mechanosensitive monoatomic ion channel activity"/>
    <property type="evidence" value="ECO:0007669"/>
    <property type="project" value="InterPro"/>
</dbReference>
<dbReference type="Pfam" id="PF00924">
    <property type="entry name" value="MS_channel_2nd"/>
    <property type="match status" value="1"/>
</dbReference>
<dbReference type="AlphaFoldDB" id="U4KS00"/>
<dbReference type="GO" id="GO:0005886">
    <property type="term" value="C:plasma membrane"/>
    <property type="evidence" value="ECO:0007669"/>
    <property type="project" value="UniProtKB-SubCell"/>
</dbReference>
<reference evidence="10 11" key="1">
    <citation type="journal article" date="2013" name="J. Mol. Microbiol. Biotechnol.">
        <title>Analysis of the Complete Genomes of Acholeplasma brassicae , A. palmae and A. laidlawii and Their Comparison to the Obligate Parasites from ' Candidatus Phytoplasma'.</title>
        <authorList>
            <person name="Kube M."/>
            <person name="Siewert C."/>
            <person name="Migdoll A.M."/>
            <person name="Duduk B."/>
            <person name="Holz S."/>
            <person name="Rabus R."/>
            <person name="Seemuller E."/>
            <person name="Mitrovic J."/>
            <person name="Muller I."/>
            <person name="Buttner C."/>
            <person name="Reinhardt R."/>
        </authorList>
    </citation>
    <scope>NUCLEOTIDE SEQUENCE [LARGE SCALE GENOMIC DNA]</scope>
    <source>
        <strain evidence="10 11">J233</strain>
    </source>
</reference>
<dbReference type="STRING" id="1318466.BN85410140"/>
<keyword evidence="4 7" id="KW-0812">Transmembrane</keyword>
<keyword evidence="5 7" id="KW-1133">Transmembrane helix</keyword>
<evidence type="ECO:0000256" key="6">
    <source>
        <dbReference type="ARBA" id="ARBA00023136"/>
    </source>
</evidence>
<evidence type="ECO:0000256" key="7">
    <source>
        <dbReference type="SAM" id="Phobius"/>
    </source>
</evidence>
<feature type="transmembrane region" description="Helical" evidence="7">
    <location>
        <begin position="70"/>
        <end position="89"/>
    </location>
</feature>
<comment type="subcellular location">
    <subcellularLocation>
        <location evidence="1">Cell membrane</location>
        <topology evidence="1">Multi-pass membrane protein</topology>
    </subcellularLocation>
</comment>
<dbReference type="InterPro" id="IPR045276">
    <property type="entry name" value="YbiO_bact"/>
</dbReference>
<evidence type="ECO:0000313" key="10">
    <source>
        <dbReference type="EMBL" id="CCV64591.1"/>
    </source>
</evidence>
<dbReference type="PANTHER" id="PTHR30460:SF1">
    <property type="entry name" value="MECHANOSENSITIVE ION CHANNEL"/>
    <property type="match status" value="1"/>
</dbReference>
<keyword evidence="6 7" id="KW-0472">Membrane</keyword>
<dbReference type="EMBL" id="FO681347">
    <property type="protein sequence ID" value="CCV64591.1"/>
    <property type="molecule type" value="Genomic_DNA"/>
</dbReference>
<dbReference type="SUPFAM" id="SSF50182">
    <property type="entry name" value="Sm-like ribonucleoproteins"/>
    <property type="match status" value="1"/>
</dbReference>
<dbReference type="Gene3D" id="1.10.287.1260">
    <property type="match status" value="1"/>
</dbReference>
<dbReference type="InterPro" id="IPR023408">
    <property type="entry name" value="MscS_beta-dom_sf"/>
</dbReference>
<dbReference type="Pfam" id="PF21088">
    <property type="entry name" value="MS_channel_1st"/>
    <property type="match status" value="1"/>
</dbReference>
<evidence type="ECO:0000313" key="11">
    <source>
        <dbReference type="Proteomes" id="UP000032740"/>
    </source>
</evidence>
<dbReference type="InterPro" id="IPR049142">
    <property type="entry name" value="MS_channel_1st"/>
</dbReference>
<evidence type="ECO:0000256" key="2">
    <source>
        <dbReference type="ARBA" id="ARBA00008017"/>
    </source>
</evidence>
<evidence type="ECO:0000256" key="1">
    <source>
        <dbReference type="ARBA" id="ARBA00004651"/>
    </source>
</evidence>
<protein>
    <submittedName>
        <fullName evidence="10">Mechanosensitive ion channel</fullName>
    </submittedName>
</protein>
<dbReference type="KEGG" id="apal:BN85410140"/>
<evidence type="ECO:0000256" key="4">
    <source>
        <dbReference type="ARBA" id="ARBA00022692"/>
    </source>
</evidence>
<evidence type="ECO:0000259" key="8">
    <source>
        <dbReference type="Pfam" id="PF00924"/>
    </source>
</evidence>
<name>U4KS00_ALTPJ</name>
<comment type="similarity">
    <text evidence="2">Belongs to the MscS (TC 1.A.23) family.</text>
</comment>
<dbReference type="RefSeq" id="WP_026660795.1">
    <property type="nucleotide sequence ID" value="NC_022538.1"/>
</dbReference>
<dbReference type="Gene3D" id="2.30.30.60">
    <property type="match status" value="1"/>
</dbReference>
<organism evidence="10 11">
    <name type="scientific">Alteracholeplasma palmae (strain ATCC 49389 / J233)</name>
    <name type="common">Acholeplasma palmae</name>
    <dbReference type="NCBI Taxonomy" id="1318466"/>
    <lineage>
        <taxon>Bacteria</taxon>
        <taxon>Bacillati</taxon>
        <taxon>Mycoplasmatota</taxon>
        <taxon>Mollicutes</taxon>
        <taxon>Acholeplasmatales</taxon>
        <taxon>Acholeplasmataceae</taxon>
        <taxon>Acholeplasma</taxon>
    </lineage>
</organism>
<accession>U4KS00</accession>
<gene>
    <name evidence="10" type="primary">mscS</name>
    <name evidence="10" type="ORF">BN85410140</name>
</gene>
<feature type="transmembrane region" description="Helical" evidence="7">
    <location>
        <begin position="95"/>
        <end position="113"/>
    </location>
</feature>
<dbReference type="InterPro" id="IPR011014">
    <property type="entry name" value="MscS_channel_TM-2"/>
</dbReference>
<proteinExistence type="inferred from homology"/>
<keyword evidence="11" id="KW-1185">Reference proteome</keyword>
<dbReference type="Proteomes" id="UP000032740">
    <property type="component" value="Chromosome"/>
</dbReference>
<dbReference type="Gene3D" id="3.30.70.100">
    <property type="match status" value="1"/>
</dbReference>
<dbReference type="InterPro" id="IPR006685">
    <property type="entry name" value="MscS_channel_2nd"/>
</dbReference>
<sequence length="287" mass="32215">MSLVNQLRETITNFIRSVVQNESITTLLTSIVMIIFWLLVASLLILLTRVFVKKTKKTKETKESITVKRLIANMIRALFVFWITIMILQEVGIDIMPVLAGAGVLAFAVGFGAQELIKDVISGCFLIVEKTFRLGDLVEINGVKGFITDIGIRTTKITTWKNDVITINNGDIKMVLNSSLNTSLAVVDFKVSSDFDVNSIESEQFAQFLAQFKETHPEVLEIPNKAVITSILDEGITLRITAKTNTLKNGSIENELRKALLDYFNKEKLSIKKTIFVNVNDRRDIQN</sequence>
<evidence type="ECO:0000256" key="3">
    <source>
        <dbReference type="ARBA" id="ARBA00022475"/>
    </source>
</evidence>
<feature type="domain" description="Mechanosensitive ion channel MscS" evidence="8">
    <location>
        <begin position="116"/>
        <end position="177"/>
    </location>
</feature>
<dbReference type="SUPFAM" id="SSF82861">
    <property type="entry name" value="Mechanosensitive channel protein MscS (YggB), transmembrane region"/>
    <property type="match status" value="1"/>
</dbReference>